<organism evidence="3 4">
    <name type="scientific">Filobasidium floriforme</name>
    <dbReference type="NCBI Taxonomy" id="5210"/>
    <lineage>
        <taxon>Eukaryota</taxon>
        <taxon>Fungi</taxon>
        <taxon>Dikarya</taxon>
        <taxon>Basidiomycota</taxon>
        <taxon>Agaricomycotina</taxon>
        <taxon>Tremellomycetes</taxon>
        <taxon>Filobasidiales</taxon>
        <taxon>Filobasidiaceae</taxon>
        <taxon>Filobasidium</taxon>
    </lineage>
</organism>
<dbReference type="GO" id="GO:0000381">
    <property type="term" value="P:regulation of alternative mRNA splicing, via spliceosome"/>
    <property type="evidence" value="ECO:0007669"/>
    <property type="project" value="TreeGrafter"/>
</dbReference>
<feature type="compositionally biased region" description="Polar residues" evidence="1">
    <location>
        <begin position="312"/>
        <end position="345"/>
    </location>
</feature>
<accession>A0A8K0JQN8</accession>
<dbReference type="OrthoDB" id="6103986at2759"/>
<dbReference type="GO" id="GO:0000398">
    <property type="term" value="P:mRNA splicing, via spliceosome"/>
    <property type="evidence" value="ECO:0007669"/>
    <property type="project" value="TreeGrafter"/>
</dbReference>
<feature type="compositionally biased region" description="Basic and acidic residues" evidence="1">
    <location>
        <begin position="456"/>
        <end position="479"/>
    </location>
</feature>
<dbReference type="PANTHER" id="PTHR12357:SF3">
    <property type="entry name" value="YTH DOMAIN-CONTAINING PROTEIN 1"/>
    <property type="match status" value="1"/>
</dbReference>
<dbReference type="Pfam" id="PF04146">
    <property type="entry name" value="YTH"/>
    <property type="match status" value="1"/>
</dbReference>
<keyword evidence="4" id="KW-1185">Reference proteome</keyword>
<dbReference type="PROSITE" id="PS50882">
    <property type="entry name" value="YTH"/>
    <property type="match status" value="2"/>
</dbReference>
<evidence type="ECO:0000256" key="1">
    <source>
        <dbReference type="SAM" id="MobiDB-lite"/>
    </source>
</evidence>
<evidence type="ECO:0000259" key="2">
    <source>
        <dbReference type="PROSITE" id="PS50882"/>
    </source>
</evidence>
<dbReference type="SUPFAM" id="SSF54928">
    <property type="entry name" value="RNA-binding domain, RBD"/>
    <property type="match status" value="1"/>
</dbReference>
<feature type="region of interest" description="Disordered" evidence="1">
    <location>
        <begin position="427"/>
        <end position="479"/>
    </location>
</feature>
<dbReference type="AlphaFoldDB" id="A0A8K0JQN8"/>
<name>A0A8K0JQN8_9TREE</name>
<feature type="region of interest" description="Disordered" evidence="1">
    <location>
        <begin position="312"/>
        <end position="414"/>
    </location>
</feature>
<feature type="compositionally biased region" description="Basic and acidic residues" evidence="1">
    <location>
        <begin position="430"/>
        <end position="445"/>
    </location>
</feature>
<comment type="caution">
    <text evidence="3">The sequence shown here is derived from an EMBL/GenBank/DDBJ whole genome shotgun (WGS) entry which is preliminary data.</text>
</comment>
<dbReference type="GO" id="GO:0005654">
    <property type="term" value="C:nucleoplasm"/>
    <property type="evidence" value="ECO:0007669"/>
    <property type="project" value="TreeGrafter"/>
</dbReference>
<evidence type="ECO:0000313" key="4">
    <source>
        <dbReference type="Proteomes" id="UP000812966"/>
    </source>
</evidence>
<sequence length="570" mass="62313">MVLGSPPATKHDLPQRPAPGSPDQEDRRAAGRKHYHPAAPANRSEWVMWIGNVPNNATHEEMWKFLNQPIPREAVPQSIPYKEHIKISSIFLISRSSCAFVNLETQDELLLAISYFNHRLLRPLDPRCPKLVCRVRKMDDDLKAGVGGQRGAGLHTKYVQDLLAQQKAEAASEAKAAQDGTKTPESETPLSPAAMEYPPDMVTPAAFAAWHRERSQSGTHSFASTNSSFLGRHFPKRYFILKSLTQEELETSIKTGKWKTQLHNEAILDQAFRTSPEVYLIFGANKQGNFYGWAIMRSGIGSLARNARSISCGSRSQLPTTPSSGTVNSGGTAERSSGSTSQSTDDPAMTRSGRPRIPHASSDTFRMTTQSPGELSPSEEVNYSAMRLPDVASQTRPPIRLASVPESESRSNTLDADALAQIRAAQDSGFKLDNRAPSRAAERRSNSTGSQGSNPDKAESIKPDASDDKPDGDGIIRHDMVDPVSSDVAQAVDASGPGPAENQLAKIGTVFDVEWVKTGVLPFHRLRHLRNPWNQDKEVKVSRDGTELEPTVGALLLAEWDKLESTAPTS</sequence>
<feature type="region of interest" description="Disordered" evidence="1">
    <location>
        <begin position="1"/>
        <end position="36"/>
    </location>
</feature>
<dbReference type="Gene3D" id="3.10.590.10">
    <property type="entry name" value="ph1033 like domains"/>
    <property type="match status" value="2"/>
</dbReference>
<feature type="domain" description="YTH" evidence="2">
    <location>
        <begin position="417"/>
        <end position="560"/>
    </location>
</feature>
<dbReference type="InterPro" id="IPR035979">
    <property type="entry name" value="RBD_domain_sf"/>
</dbReference>
<proteinExistence type="predicted"/>
<dbReference type="PANTHER" id="PTHR12357">
    <property type="entry name" value="YTH YT521-B HOMOLOGY DOMAIN-CONTAINING"/>
    <property type="match status" value="1"/>
</dbReference>
<dbReference type="GO" id="GO:1990247">
    <property type="term" value="F:N6-methyladenosine-containing RNA reader activity"/>
    <property type="evidence" value="ECO:0007669"/>
    <property type="project" value="TreeGrafter"/>
</dbReference>
<dbReference type="InterPro" id="IPR007275">
    <property type="entry name" value="YTH_domain"/>
</dbReference>
<gene>
    <name evidence="3" type="ORF">FFLO_00849</name>
</gene>
<feature type="domain" description="YTH" evidence="2">
    <location>
        <begin position="236"/>
        <end position="371"/>
    </location>
</feature>
<evidence type="ECO:0000313" key="3">
    <source>
        <dbReference type="EMBL" id="KAG7571176.1"/>
    </source>
</evidence>
<dbReference type="CDD" id="cd21134">
    <property type="entry name" value="YTH"/>
    <property type="match status" value="1"/>
</dbReference>
<dbReference type="GO" id="GO:0003729">
    <property type="term" value="F:mRNA binding"/>
    <property type="evidence" value="ECO:0007669"/>
    <property type="project" value="TreeGrafter"/>
</dbReference>
<dbReference type="Proteomes" id="UP000812966">
    <property type="component" value="Unassembled WGS sequence"/>
</dbReference>
<dbReference type="InterPro" id="IPR045168">
    <property type="entry name" value="YTH_prot"/>
</dbReference>
<feature type="compositionally biased region" description="Polar residues" evidence="1">
    <location>
        <begin position="361"/>
        <end position="373"/>
    </location>
</feature>
<feature type="region of interest" description="Disordered" evidence="1">
    <location>
        <begin position="170"/>
        <end position="195"/>
    </location>
</feature>
<feature type="compositionally biased region" description="Polar residues" evidence="1">
    <location>
        <begin position="180"/>
        <end position="189"/>
    </location>
</feature>
<reference evidence="3" key="1">
    <citation type="submission" date="2020-04" db="EMBL/GenBank/DDBJ databases">
        <title>Analysis of mating type loci in Filobasidium floriforme.</title>
        <authorList>
            <person name="Nowrousian M."/>
        </authorList>
    </citation>
    <scope>NUCLEOTIDE SEQUENCE</scope>
    <source>
        <strain evidence="3">CBS 6242</strain>
    </source>
</reference>
<dbReference type="EMBL" id="JABELV010000010">
    <property type="protein sequence ID" value="KAG7571176.1"/>
    <property type="molecule type" value="Genomic_DNA"/>
</dbReference>
<protein>
    <recommendedName>
        <fullName evidence="2">YTH domain-containing protein</fullName>
    </recommendedName>
</protein>